<keyword evidence="2" id="KW-0238">DNA-binding</keyword>
<dbReference type="AlphaFoldDB" id="A0A3S0SBZ4"/>
<dbReference type="OrthoDB" id="6042878at2"/>
<dbReference type="Proteomes" id="UP000274358">
    <property type="component" value="Unassembled WGS sequence"/>
</dbReference>
<evidence type="ECO:0000256" key="3">
    <source>
        <dbReference type="ARBA" id="ARBA00030596"/>
    </source>
</evidence>
<dbReference type="Pfam" id="PF02303">
    <property type="entry name" value="Phage_DNA_bind"/>
    <property type="match status" value="1"/>
</dbReference>
<dbReference type="SUPFAM" id="SSF50249">
    <property type="entry name" value="Nucleic acid-binding proteins"/>
    <property type="match status" value="1"/>
</dbReference>
<dbReference type="EMBL" id="RYYV01000002">
    <property type="protein sequence ID" value="RUL78771.1"/>
    <property type="molecule type" value="Genomic_DNA"/>
</dbReference>
<evidence type="ECO:0000256" key="1">
    <source>
        <dbReference type="ARBA" id="ARBA00022705"/>
    </source>
</evidence>
<name>A0A3S0SBZ4_9GAMM</name>
<keyword evidence="5" id="KW-1185">Reference proteome</keyword>
<dbReference type="InterPro" id="IPR012340">
    <property type="entry name" value="NA-bd_OB-fold"/>
</dbReference>
<accession>A0A3S0SBZ4</accession>
<sequence>MSRVIIKDTVVQERQYKDRNGAQQILREQRAVLDQGDGYGLPFRIGLGTGSVYPMGDYEIDPSCFSLGRFGDLELSRYIKLKPVKPVVAVAPGKVA</sequence>
<gene>
    <name evidence="4" type="ORF">EKH80_02870</name>
</gene>
<dbReference type="Gene3D" id="2.40.50.140">
    <property type="entry name" value="Nucleic acid-binding proteins"/>
    <property type="match status" value="1"/>
</dbReference>
<reference evidence="4 5" key="1">
    <citation type="submission" date="2018-12" db="EMBL/GenBank/DDBJ databases">
        <title>Dyella dinghuensis sp. nov. DHOA06 and Dyella choica sp. nov. 4M-K27, isolated from forest soil.</title>
        <authorList>
            <person name="Qiu L.-H."/>
            <person name="Gao Z.-H."/>
        </authorList>
    </citation>
    <scope>NUCLEOTIDE SEQUENCE [LARGE SCALE GENOMIC DNA]</scope>
    <source>
        <strain evidence="4 5">4M-K27</strain>
    </source>
</reference>
<protein>
    <recommendedName>
        <fullName evidence="3">Single-stranded DNA-binding protein</fullName>
    </recommendedName>
</protein>
<evidence type="ECO:0000313" key="4">
    <source>
        <dbReference type="EMBL" id="RUL78771.1"/>
    </source>
</evidence>
<dbReference type="RefSeq" id="WP_126683230.1">
    <property type="nucleotide sequence ID" value="NZ_RYYV01000002.1"/>
</dbReference>
<organism evidence="4 5">
    <name type="scientific">Dyella choica</name>
    <dbReference type="NCBI Taxonomy" id="1927959"/>
    <lineage>
        <taxon>Bacteria</taxon>
        <taxon>Pseudomonadati</taxon>
        <taxon>Pseudomonadota</taxon>
        <taxon>Gammaproteobacteria</taxon>
        <taxon>Lysobacterales</taxon>
        <taxon>Rhodanobacteraceae</taxon>
        <taxon>Dyella</taxon>
    </lineage>
</organism>
<keyword evidence="1" id="KW-0235">DNA replication</keyword>
<dbReference type="GO" id="GO:0003697">
    <property type="term" value="F:single-stranded DNA binding"/>
    <property type="evidence" value="ECO:0007669"/>
    <property type="project" value="InterPro"/>
</dbReference>
<dbReference type="GO" id="GO:0006260">
    <property type="term" value="P:DNA replication"/>
    <property type="evidence" value="ECO:0007669"/>
    <property type="project" value="UniProtKB-KW"/>
</dbReference>
<evidence type="ECO:0000256" key="2">
    <source>
        <dbReference type="ARBA" id="ARBA00023125"/>
    </source>
</evidence>
<comment type="caution">
    <text evidence="4">The sequence shown here is derived from an EMBL/GenBank/DDBJ whole genome shotgun (WGS) entry which is preliminary data.</text>
</comment>
<evidence type="ECO:0000313" key="5">
    <source>
        <dbReference type="Proteomes" id="UP000274358"/>
    </source>
</evidence>
<dbReference type="InterPro" id="IPR003512">
    <property type="entry name" value="Phage_M13_G5P_DNA-bd"/>
</dbReference>
<proteinExistence type="predicted"/>